<dbReference type="GO" id="GO:0005886">
    <property type="term" value="C:plasma membrane"/>
    <property type="evidence" value="ECO:0007669"/>
    <property type="project" value="TreeGrafter"/>
</dbReference>
<dbReference type="Gene3D" id="3.40.50.300">
    <property type="entry name" value="P-loop containing nucleotide triphosphate hydrolases"/>
    <property type="match status" value="1"/>
</dbReference>
<dbReference type="SMART" id="SM00382">
    <property type="entry name" value="AAA"/>
    <property type="match status" value="1"/>
</dbReference>
<dbReference type="InterPro" id="IPR003439">
    <property type="entry name" value="ABC_transporter-like_ATP-bd"/>
</dbReference>
<dbReference type="PANTHER" id="PTHR45772:SF10">
    <property type="entry name" value="LIPOPOLYSACCHARIDE EXPORT SYSTEM ATP-BINDING PROTEIN LPTB"/>
    <property type="match status" value="1"/>
</dbReference>
<protein>
    <submittedName>
        <fullName evidence="5">ABC transporter ATP-binding protein</fullName>
    </submittedName>
</protein>
<dbReference type="KEGG" id="dwd:DSCW_56140"/>
<evidence type="ECO:0000313" key="6">
    <source>
        <dbReference type="Proteomes" id="UP000427769"/>
    </source>
</evidence>
<dbReference type="EMBL" id="AP021875">
    <property type="protein sequence ID" value="BBO78197.1"/>
    <property type="molecule type" value="Genomic_DNA"/>
</dbReference>
<dbReference type="SUPFAM" id="SSF52540">
    <property type="entry name" value="P-loop containing nucleoside triphosphate hydrolases"/>
    <property type="match status" value="1"/>
</dbReference>
<dbReference type="GO" id="GO:0016887">
    <property type="term" value="F:ATP hydrolysis activity"/>
    <property type="evidence" value="ECO:0007669"/>
    <property type="project" value="InterPro"/>
</dbReference>
<dbReference type="InterPro" id="IPR003593">
    <property type="entry name" value="AAA+_ATPase"/>
</dbReference>
<dbReference type="InterPro" id="IPR051120">
    <property type="entry name" value="ABC_AA/LPS_Transport"/>
</dbReference>
<dbReference type="GO" id="GO:0005524">
    <property type="term" value="F:ATP binding"/>
    <property type="evidence" value="ECO:0007669"/>
    <property type="project" value="UniProtKB-KW"/>
</dbReference>
<sequence length="257" mass="28402">MNIMLELRNLLFKVPTTEKSPEDTPQRTIIDNLTFTFESGQFYAITGPNGSGKTTIAKLIMGIHPATQGRIFFNGKDITTLPIHERAAAGIVYGFQHPARFKGMSFRDLLSIAADTDDENKLVDIIARVGVCAMNFLDKPVDSKLSGGEIKKMELATVIASQPQVAIYDEPDTGIDLWTIGPMVELLKREQKEHRTTTIVVSHNRAFLEAAETLLLVKDGRIAYVGDLDGAMPMLEDLSVCSFSDTCEGENDARCYR</sequence>
<evidence type="ECO:0000256" key="2">
    <source>
        <dbReference type="ARBA" id="ARBA00022741"/>
    </source>
</evidence>
<dbReference type="AlphaFoldDB" id="A0A5K7ZP64"/>
<evidence type="ECO:0000256" key="1">
    <source>
        <dbReference type="ARBA" id="ARBA00022448"/>
    </source>
</evidence>
<keyword evidence="2" id="KW-0547">Nucleotide-binding</keyword>
<name>A0A5K7ZP64_9BACT</name>
<evidence type="ECO:0000313" key="5">
    <source>
        <dbReference type="EMBL" id="BBO78197.1"/>
    </source>
</evidence>
<feature type="domain" description="ABC transporter" evidence="4">
    <location>
        <begin position="5"/>
        <end position="244"/>
    </location>
</feature>
<dbReference type="PANTHER" id="PTHR45772">
    <property type="entry name" value="CONSERVED COMPONENT OF ABC TRANSPORTER FOR NATURAL AMINO ACIDS-RELATED"/>
    <property type="match status" value="1"/>
</dbReference>
<dbReference type="Pfam" id="PF00005">
    <property type="entry name" value="ABC_tran"/>
    <property type="match status" value="1"/>
</dbReference>
<organism evidence="5 6">
    <name type="scientific">Desulfosarcina widdelii</name>
    <dbReference type="NCBI Taxonomy" id="947919"/>
    <lineage>
        <taxon>Bacteria</taxon>
        <taxon>Pseudomonadati</taxon>
        <taxon>Thermodesulfobacteriota</taxon>
        <taxon>Desulfobacteria</taxon>
        <taxon>Desulfobacterales</taxon>
        <taxon>Desulfosarcinaceae</taxon>
        <taxon>Desulfosarcina</taxon>
    </lineage>
</organism>
<evidence type="ECO:0000256" key="3">
    <source>
        <dbReference type="ARBA" id="ARBA00022840"/>
    </source>
</evidence>
<gene>
    <name evidence="5" type="ORF">DSCW_56140</name>
</gene>
<reference evidence="5 6" key="1">
    <citation type="submission" date="2019-11" db="EMBL/GenBank/DDBJ databases">
        <title>Comparative genomics of hydrocarbon-degrading Desulfosarcina strains.</title>
        <authorList>
            <person name="Watanabe M."/>
            <person name="Kojima H."/>
            <person name="Fukui M."/>
        </authorList>
    </citation>
    <scope>NUCLEOTIDE SEQUENCE [LARGE SCALE GENOMIC DNA]</scope>
    <source>
        <strain evidence="5 6">PP31</strain>
    </source>
</reference>
<keyword evidence="3 5" id="KW-0067">ATP-binding</keyword>
<keyword evidence="6" id="KW-1185">Reference proteome</keyword>
<dbReference type="PROSITE" id="PS50893">
    <property type="entry name" value="ABC_TRANSPORTER_2"/>
    <property type="match status" value="1"/>
</dbReference>
<dbReference type="Proteomes" id="UP000427769">
    <property type="component" value="Chromosome"/>
</dbReference>
<evidence type="ECO:0000259" key="4">
    <source>
        <dbReference type="PROSITE" id="PS50893"/>
    </source>
</evidence>
<proteinExistence type="predicted"/>
<accession>A0A5K7ZP64</accession>
<dbReference type="InterPro" id="IPR017871">
    <property type="entry name" value="ABC_transporter-like_CS"/>
</dbReference>
<dbReference type="PROSITE" id="PS00211">
    <property type="entry name" value="ABC_TRANSPORTER_1"/>
    <property type="match status" value="1"/>
</dbReference>
<dbReference type="InterPro" id="IPR027417">
    <property type="entry name" value="P-loop_NTPase"/>
</dbReference>
<keyword evidence="1" id="KW-0813">Transport</keyword>
<dbReference type="RefSeq" id="WP_231715580.1">
    <property type="nucleotide sequence ID" value="NZ_AP021875.1"/>
</dbReference>